<name>A0AA38MUU2_9AGAR</name>
<evidence type="ECO:0000313" key="2">
    <source>
        <dbReference type="Proteomes" id="UP001176059"/>
    </source>
</evidence>
<gene>
    <name evidence="1" type="ORF">DFJ43DRAFT_1068161</name>
</gene>
<reference evidence="1" key="1">
    <citation type="submission" date="2022-08" db="EMBL/GenBank/DDBJ databases">
        <authorList>
            <consortium name="DOE Joint Genome Institute"/>
            <person name="Min B."/>
            <person name="Sierra-Patev S."/>
            <person name="Naranjo-Ortiz M."/>
            <person name="Looney B."/>
            <person name="Konkel Z."/>
            <person name="Slot J.C."/>
            <person name="Sakamoto Y."/>
            <person name="Steenwyk J.L."/>
            <person name="Rokas A."/>
            <person name="Carro J."/>
            <person name="Camarero S."/>
            <person name="Ferreira P."/>
            <person name="Molpeceres G."/>
            <person name="Ruiz-duenas F.J."/>
            <person name="Serrano A."/>
            <person name="Henrissat B."/>
            <person name="Drula E."/>
            <person name="Hughes K.W."/>
            <person name="Mata J.L."/>
            <person name="Ishikawa N.K."/>
            <person name="Vargas-Isla R."/>
            <person name="Ushijima S."/>
            <person name="Smith C.A."/>
            <person name="Ahrendt S."/>
            <person name="Andreopoulos W."/>
            <person name="He G."/>
            <person name="LaButti K."/>
            <person name="Lipzen A."/>
            <person name="Ng V."/>
            <person name="Riley R."/>
            <person name="Sandor L."/>
            <person name="Barry K."/>
            <person name="Martinez A.T."/>
            <person name="Xiao Y."/>
            <person name="Gibbons J.G."/>
            <person name="Terashima K."/>
            <person name="Hibbett D.S."/>
            <person name="Grigoriev I.V."/>
        </authorList>
    </citation>
    <scope>NUCLEOTIDE SEQUENCE</scope>
    <source>
        <strain evidence="1">ET3784</strain>
    </source>
</reference>
<proteinExistence type="predicted"/>
<protein>
    <submittedName>
        <fullName evidence="1">Uncharacterized protein</fullName>
    </submittedName>
</protein>
<reference evidence="1" key="2">
    <citation type="journal article" date="2023" name="Proc. Natl. Acad. Sci. U.S.A.">
        <title>A global phylogenomic analysis of the shiitake genus Lentinula.</title>
        <authorList>
            <person name="Sierra-Patev S."/>
            <person name="Min B."/>
            <person name="Naranjo-Ortiz M."/>
            <person name="Looney B."/>
            <person name="Konkel Z."/>
            <person name="Slot J.C."/>
            <person name="Sakamoto Y."/>
            <person name="Steenwyk J.L."/>
            <person name="Rokas A."/>
            <person name="Carro J."/>
            <person name="Camarero S."/>
            <person name="Ferreira P."/>
            <person name="Molpeceres G."/>
            <person name="Ruiz-Duenas F.J."/>
            <person name="Serrano A."/>
            <person name="Henrissat B."/>
            <person name="Drula E."/>
            <person name="Hughes K.W."/>
            <person name="Mata J.L."/>
            <person name="Ishikawa N.K."/>
            <person name="Vargas-Isla R."/>
            <person name="Ushijima S."/>
            <person name="Smith C.A."/>
            <person name="Donoghue J."/>
            <person name="Ahrendt S."/>
            <person name="Andreopoulos W."/>
            <person name="He G."/>
            <person name="LaButti K."/>
            <person name="Lipzen A."/>
            <person name="Ng V."/>
            <person name="Riley R."/>
            <person name="Sandor L."/>
            <person name="Barry K."/>
            <person name="Martinez A.T."/>
            <person name="Xiao Y."/>
            <person name="Gibbons J.G."/>
            <person name="Terashima K."/>
            <person name="Grigoriev I.V."/>
            <person name="Hibbett D."/>
        </authorList>
    </citation>
    <scope>NUCLEOTIDE SEQUENCE</scope>
    <source>
        <strain evidence="1">ET3784</strain>
    </source>
</reference>
<comment type="caution">
    <text evidence="1">The sequence shown here is derived from an EMBL/GenBank/DDBJ whole genome shotgun (WGS) entry which is preliminary data.</text>
</comment>
<evidence type="ECO:0000313" key="1">
    <source>
        <dbReference type="EMBL" id="KAJ3733649.1"/>
    </source>
</evidence>
<sequence>MQPNQERSSEICVTEAKVKPAFKKMPRTSFLICFISRRSILRQSIFRHILRHKVTAISSFFPNSRNFVIRGGKFIAQYFGATVQQSGDSGDLEIPRHRIHLDKHIYTQQEFTFMEGKIRRKGSQSSSTKVIIQWFDGPRAKQLWQETVRCNRPLMNPHLLQIMGISPKSDQESPLYIVFDGDCRSDTRLLLASLIYKEDQEITTLRGTQVVHAITSALEYLSRNFPGRDIKPEHLNVFSDAQGKTVLSFTPDITALEGGGIGRRETSRGNVSRYVDPNFGLCNSLIRKIFDDANHMVNDWPWGRLDSTGTYHRQFFTWEALGAYNLTLLESASTYGDLLTAKAHFANGSEQPVRWPYKTWRENNTCPSNSWEEITFRPDAFKNNITFCIDLTHGSALDPWPENASKIRSLTVEHFPALINIPYVRDKIHSRLIKTVQRVIRDCMDRVDSVTRAIRVVADLIDSLVVESDSLVVRFWVSRQIRR</sequence>
<organism evidence="1 2">
    <name type="scientific">Lentinula guzmanii</name>
    <dbReference type="NCBI Taxonomy" id="2804957"/>
    <lineage>
        <taxon>Eukaryota</taxon>
        <taxon>Fungi</taxon>
        <taxon>Dikarya</taxon>
        <taxon>Basidiomycota</taxon>
        <taxon>Agaricomycotina</taxon>
        <taxon>Agaricomycetes</taxon>
        <taxon>Agaricomycetidae</taxon>
        <taxon>Agaricales</taxon>
        <taxon>Marasmiineae</taxon>
        <taxon>Omphalotaceae</taxon>
        <taxon>Lentinula</taxon>
    </lineage>
</organism>
<keyword evidence="2" id="KW-1185">Reference proteome</keyword>
<dbReference type="EMBL" id="JANVFO010000017">
    <property type="protein sequence ID" value="KAJ3733649.1"/>
    <property type="molecule type" value="Genomic_DNA"/>
</dbReference>
<dbReference type="Proteomes" id="UP001176059">
    <property type="component" value="Unassembled WGS sequence"/>
</dbReference>
<dbReference type="AlphaFoldDB" id="A0AA38MUU2"/>
<accession>A0AA38MUU2</accession>